<feature type="region of interest" description="Disordered" evidence="1">
    <location>
        <begin position="17"/>
        <end position="77"/>
    </location>
</feature>
<feature type="compositionally biased region" description="Low complexity" evidence="1">
    <location>
        <begin position="328"/>
        <end position="359"/>
    </location>
</feature>
<gene>
    <name evidence="2" type="ORF">VTJ49DRAFT_7000</name>
</gene>
<keyword evidence="3" id="KW-1185">Reference proteome</keyword>
<evidence type="ECO:0000256" key="1">
    <source>
        <dbReference type="SAM" id="MobiDB-lite"/>
    </source>
</evidence>
<dbReference type="Proteomes" id="UP001583172">
    <property type="component" value="Unassembled WGS sequence"/>
</dbReference>
<protein>
    <submittedName>
        <fullName evidence="2">Uncharacterized protein</fullName>
    </submittedName>
</protein>
<evidence type="ECO:0000313" key="3">
    <source>
        <dbReference type="Proteomes" id="UP001583172"/>
    </source>
</evidence>
<comment type="caution">
    <text evidence="2">The sequence shown here is derived from an EMBL/GenBank/DDBJ whole genome shotgun (WGS) entry which is preliminary data.</text>
</comment>
<evidence type="ECO:0000313" key="2">
    <source>
        <dbReference type="EMBL" id="KAL1841509.1"/>
    </source>
</evidence>
<feature type="region of interest" description="Disordered" evidence="1">
    <location>
        <begin position="317"/>
        <end position="359"/>
    </location>
</feature>
<feature type="compositionally biased region" description="Polar residues" evidence="1">
    <location>
        <begin position="159"/>
        <end position="173"/>
    </location>
</feature>
<feature type="compositionally biased region" description="Pro residues" evidence="1">
    <location>
        <begin position="187"/>
        <end position="198"/>
    </location>
</feature>
<feature type="compositionally biased region" description="Polar residues" evidence="1">
    <location>
        <begin position="28"/>
        <end position="37"/>
    </location>
</feature>
<feature type="compositionally biased region" description="Polar residues" evidence="1">
    <location>
        <begin position="125"/>
        <end position="142"/>
    </location>
</feature>
<organism evidence="2 3">
    <name type="scientific">Humicola insolens</name>
    <name type="common">Soft-rot fungus</name>
    <dbReference type="NCBI Taxonomy" id="85995"/>
    <lineage>
        <taxon>Eukaryota</taxon>
        <taxon>Fungi</taxon>
        <taxon>Dikarya</taxon>
        <taxon>Ascomycota</taxon>
        <taxon>Pezizomycotina</taxon>
        <taxon>Sordariomycetes</taxon>
        <taxon>Sordariomycetidae</taxon>
        <taxon>Sordariales</taxon>
        <taxon>Chaetomiaceae</taxon>
        <taxon>Mycothermus</taxon>
    </lineage>
</organism>
<feature type="compositionally biased region" description="Polar residues" evidence="1">
    <location>
        <begin position="44"/>
        <end position="53"/>
    </location>
</feature>
<name>A0ABR3VHY9_HUMIN</name>
<sequence length="384" mass="43064">MSCFCFCSLRANAPCDDSFPENDKTRSQHQGKSSSQYQEEKPMVTTNSRSVPKTKTLDGSHHVCDGLRSSPSMSAAHSWKPYTGPSFDAEEPSPISEKMETATPAILARAAVITISPRQNNNNNTSHYSNSPLSRPSSPTPYSHSNHHHHHHNNNNNNAAMPTTGQRLMGTTTPPRPRSSRRSVHRPPSPPSPEPPQHYPYDSLQASYLLDHLRMYLHLPTSHSSSSSSSSTKSYASQSPAQTLASLLITWPSVRRNLPRRNGMLAKHVGRVDWAGAQYDLPKGSGEREAVELWLDSGLELFGKWWGPWEPLEEREQLGRRRRRVGAARRPSPLRNSMSSSSFFPSSSSSLTTSQTSSAPSYLCRKRSVKVHRERNKFRRMWKQ</sequence>
<feature type="compositionally biased region" description="Basic and acidic residues" evidence="1">
    <location>
        <begin position="55"/>
        <end position="65"/>
    </location>
</feature>
<dbReference type="EMBL" id="JAZGSY010000073">
    <property type="protein sequence ID" value="KAL1841509.1"/>
    <property type="molecule type" value="Genomic_DNA"/>
</dbReference>
<feature type="region of interest" description="Disordered" evidence="1">
    <location>
        <begin position="114"/>
        <end position="201"/>
    </location>
</feature>
<proteinExistence type="predicted"/>
<accession>A0ABR3VHY9</accession>
<reference evidence="2 3" key="1">
    <citation type="journal article" date="2024" name="Commun. Biol.">
        <title>Comparative genomic analysis of thermophilic fungi reveals convergent evolutionary adaptations and gene losses.</title>
        <authorList>
            <person name="Steindorff A.S."/>
            <person name="Aguilar-Pontes M.V."/>
            <person name="Robinson A.J."/>
            <person name="Andreopoulos B."/>
            <person name="LaButti K."/>
            <person name="Kuo A."/>
            <person name="Mondo S."/>
            <person name="Riley R."/>
            <person name="Otillar R."/>
            <person name="Haridas S."/>
            <person name="Lipzen A."/>
            <person name="Grimwood J."/>
            <person name="Schmutz J."/>
            <person name="Clum A."/>
            <person name="Reid I.D."/>
            <person name="Moisan M.C."/>
            <person name="Butler G."/>
            <person name="Nguyen T.T.M."/>
            <person name="Dewar K."/>
            <person name="Conant G."/>
            <person name="Drula E."/>
            <person name="Henrissat B."/>
            <person name="Hansel C."/>
            <person name="Singer S."/>
            <person name="Hutchinson M.I."/>
            <person name="de Vries R.P."/>
            <person name="Natvig D.O."/>
            <person name="Powell A.J."/>
            <person name="Tsang A."/>
            <person name="Grigoriev I.V."/>
        </authorList>
    </citation>
    <scope>NUCLEOTIDE SEQUENCE [LARGE SCALE GENOMIC DNA]</scope>
    <source>
        <strain evidence="2 3">CBS 620.91</strain>
    </source>
</reference>